<protein>
    <submittedName>
        <fullName evidence="1">VanZ like protein</fullName>
    </submittedName>
</protein>
<accession>A0A090IFR2</accession>
<dbReference type="NCBIfam" id="NF037970">
    <property type="entry name" value="vanZ_1"/>
    <property type="match status" value="1"/>
</dbReference>
<evidence type="ECO:0000313" key="2">
    <source>
        <dbReference type="Proteomes" id="UP000183794"/>
    </source>
</evidence>
<dbReference type="Proteomes" id="UP000183794">
    <property type="component" value="Unassembled WGS sequence"/>
</dbReference>
<gene>
    <name evidence="1" type="ORF">NVI5450_0297</name>
</gene>
<dbReference type="AlphaFoldDB" id="A0A090IFR2"/>
<dbReference type="PANTHER" id="PTHR28008">
    <property type="entry name" value="DOMAIN PROTEIN, PUTATIVE (AFU_ORTHOLOGUE AFUA_3G10980)-RELATED"/>
    <property type="match status" value="1"/>
</dbReference>
<organism evidence="1 2">
    <name type="scientific">Moritella viscosa</name>
    <dbReference type="NCBI Taxonomy" id="80854"/>
    <lineage>
        <taxon>Bacteria</taxon>
        <taxon>Pseudomonadati</taxon>
        <taxon>Pseudomonadota</taxon>
        <taxon>Gammaproteobacteria</taxon>
        <taxon>Alteromonadales</taxon>
        <taxon>Moritellaceae</taxon>
        <taxon>Moritella</taxon>
    </lineage>
</organism>
<dbReference type="STRING" id="80854.MVIS_0594"/>
<dbReference type="EMBL" id="FPLD01000007">
    <property type="protein sequence ID" value="SGY83593.1"/>
    <property type="molecule type" value="Genomic_DNA"/>
</dbReference>
<evidence type="ECO:0000313" key="1">
    <source>
        <dbReference type="EMBL" id="SGY83593.1"/>
    </source>
</evidence>
<dbReference type="PANTHER" id="PTHR28008:SF1">
    <property type="entry name" value="DOMAIN PROTEIN, PUTATIVE (AFU_ORTHOLOGUE AFUA_3G10980)-RELATED"/>
    <property type="match status" value="1"/>
</dbReference>
<dbReference type="KEGG" id="mvs:MVIS_0594"/>
<dbReference type="RefSeq" id="WP_045109041.1">
    <property type="nucleotide sequence ID" value="NZ_CAWRBC010000063.1"/>
</dbReference>
<dbReference type="HOGENOM" id="CLU_096028_3_5_6"/>
<reference evidence="1 2" key="1">
    <citation type="submission" date="2016-11" db="EMBL/GenBank/DDBJ databases">
        <authorList>
            <person name="Jaros S."/>
            <person name="Januszkiewicz K."/>
            <person name="Wedrychowicz H."/>
        </authorList>
    </citation>
    <scope>NUCLEOTIDE SEQUENCE [LARGE SCALE GENOMIC DNA]</scope>
    <source>
        <strain evidence="1">NVI 5450</strain>
    </source>
</reference>
<name>A0A090IFR2_9GAMM</name>
<dbReference type="PATRIC" id="fig|80854.5.peg.624"/>
<dbReference type="OrthoDB" id="7376558at2"/>
<sequence>MSLDKYKLWFRLLFVIVIFIICLLAFGKPSTDIAQLGYDKLNHLVAFATLALLFDYSFPDRTITLFMTLLGFGIFIEFIQGMIPGRTTSHWDIVADLTGITSYLIIQPLRAKIHG</sequence>
<proteinExistence type="predicted"/>